<evidence type="ECO:0000313" key="3">
    <source>
        <dbReference type="Proteomes" id="UP000185544"/>
    </source>
</evidence>
<dbReference type="AlphaFoldDB" id="A0A1L6MZE9"/>
<evidence type="ECO:0000313" key="2">
    <source>
        <dbReference type="EMBL" id="APS00777.1"/>
    </source>
</evidence>
<dbReference type="Proteomes" id="UP000185544">
    <property type="component" value="Chromosome"/>
</dbReference>
<keyword evidence="3" id="KW-1185">Reference proteome</keyword>
<accession>A0A1L6MZE9</accession>
<reference evidence="2 3" key="1">
    <citation type="submission" date="2016-08" db="EMBL/GenBank/DDBJ databases">
        <title>Identification and validation of antigenic proteins from Pajaroellobacter abortibovis using de-novo genome sequence assembly and reverse vaccinology.</title>
        <authorList>
            <person name="Welly B.T."/>
            <person name="Miller M.R."/>
            <person name="Stott J.L."/>
            <person name="Blanchard M.T."/>
            <person name="Islas-Trejo A.D."/>
            <person name="O'Rourke S.M."/>
            <person name="Young A.E."/>
            <person name="Medrano J.F."/>
            <person name="Van Eenennaam A.L."/>
        </authorList>
    </citation>
    <scope>NUCLEOTIDE SEQUENCE [LARGE SCALE GENOMIC DNA]</scope>
    <source>
        <strain evidence="2 3">BTF92-0548A/99-0131</strain>
    </source>
</reference>
<protein>
    <submittedName>
        <fullName evidence="2">Uncharacterized protein</fullName>
    </submittedName>
</protein>
<gene>
    <name evidence="2" type="ORF">BCY86_08875</name>
</gene>
<dbReference type="KEGG" id="pabo:BCY86_08875"/>
<dbReference type="STRING" id="1882918.BCY86_08875"/>
<dbReference type="EMBL" id="CP016908">
    <property type="protein sequence ID" value="APS00777.1"/>
    <property type="molecule type" value="Genomic_DNA"/>
</dbReference>
<sequence length="62" mass="6954">MTVEHQVLEPIFPVLGELPRASNLPPPEPPKPSVESPYTPPAKWEADVAMRELWTGLLPYFS</sequence>
<name>A0A1L6MZE9_9BACT</name>
<organism evidence="2 3">
    <name type="scientific">Pajaroellobacter abortibovis</name>
    <dbReference type="NCBI Taxonomy" id="1882918"/>
    <lineage>
        <taxon>Bacteria</taxon>
        <taxon>Pseudomonadati</taxon>
        <taxon>Myxococcota</taxon>
        <taxon>Polyangia</taxon>
        <taxon>Polyangiales</taxon>
        <taxon>Polyangiaceae</taxon>
    </lineage>
</organism>
<dbReference type="RefSeq" id="WP_075277447.1">
    <property type="nucleotide sequence ID" value="NZ_CP016908.1"/>
</dbReference>
<evidence type="ECO:0000256" key="1">
    <source>
        <dbReference type="SAM" id="MobiDB-lite"/>
    </source>
</evidence>
<feature type="region of interest" description="Disordered" evidence="1">
    <location>
        <begin position="18"/>
        <end position="39"/>
    </location>
</feature>
<proteinExistence type="predicted"/>